<gene>
    <name evidence="1" type="ordered locus">KNP414_00156</name>
</gene>
<dbReference type="Proteomes" id="UP000006620">
    <property type="component" value="Chromosome"/>
</dbReference>
<reference evidence="2" key="1">
    <citation type="submission" date="2011-06" db="EMBL/GenBank/DDBJ databases">
        <title>Complete genome sequence of Paenibacillus mucilaginosus KNP414.</title>
        <authorList>
            <person name="Wang J."/>
            <person name="Hu S."/>
            <person name="Hu X."/>
            <person name="Zhang B."/>
            <person name="Dong D."/>
            <person name="Zhang S."/>
            <person name="Zhao K."/>
            <person name="Wu D."/>
        </authorList>
    </citation>
    <scope>NUCLEOTIDE SEQUENCE [LARGE SCALE GENOMIC DNA]</scope>
    <source>
        <strain evidence="2">KNP414</strain>
    </source>
</reference>
<organism evidence="1 2">
    <name type="scientific">Paenibacillus mucilaginosus (strain KNP414)</name>
    <dbReference type="NCBI Taxonomy" id="1036673"/>
    <lineage>
        <taxon>Bacteria</taxon>
        <taxon>Bacillati</taxon>
        <taxon>Bacillota</taxon>
        <taxon>Bacilli</taxon>
        <taxon>Bacillales</taxon>
        <taxon>Paenibacillaceae</taxon>
        <taxon>Paenibacillus</taxon>
    </lineage>
</organism>
<dbReference type="PATRIC" id="fig|1036673.3.peg.146"/>
<protein>
    <recommendedName>
        <fullName evidence="3">FG-GAP repeat protein</fullName>
    </recommendedName>
</protein>
<name>F8FKU7_PAEMK</name>
<evidence type="ECO:0008006" key="3">
    <source>
        <dbReference type="Google" id="ProtNLM"/>
    </source>
</evidence>
<dbReference type="KEGG" id="pms:KNP414_00156"/>
<sequence length="65" mass="6497">MTGDGRADLIVGSADGTLSAYPNLGADDAAYAGQQLPAGLAAPPRFGARMPLRLAGGGSRRAQAR</sequence>
<dbReference type="AlphaFoldDB" id="F8FKU7"/>
<evidence type="ECO:0000313" key="2">
    <source>
        <dbReference type="Proteomes" id="UP000006620"/>
    </source>
</evidence>
<evidence type="ECO:0000313" key="1">
    <source>
        <dbReference type="EMBL" id="AEI38807.1"/>
    </source>
</evidence>
<reference evidence="1 2" key="2">
    <citation type="journal article" date="2013" name="Genome Announc.">
        <title>Genome Sequence of Growth-Improving Paenibacillus mucilaginosus Strain KNP414.</title>
        <authorList>
            <person name="Lu J.J."/>
            <person name="Wang J.F."/>
            <person name="Hu X.F."/>
        </authorList>
    </citation>
    <scope>NUCLEOTIDE SEQUENCE [LARGE SCALE GENOMIC DNA]</scope>
    <source>
        <strain evidence="1 2">KNP414</strain>
    </source>
</reference>
<accession>F8FKU7</accession>
<dbReference type="EMBL" id="CP002869">
    <property type="protein sequence ID" value="AEI38807.1"/>
    <property type="molecule type" value="Genomic_DNA"/>
</dbReference>
<dbReference type="HOGENOM" id="CLU_2845645_0_0_9"/>
<proteinExistence type="predicted"/>